<evidence type="ECO:0000256" key="1">
    <source>
        <dbReference type="SAM" id="MobiDB-lite"/>
    </source>
</evidence>
<dbReference type="Proteomes" id="UP001205560">
    <property type="component" value="Unassembled WGS sequence"/>
</dbReference>
<sequence length="128" mass="14076">MNFTFSSPDAGVCTVKLWASGRYGFSLPKKVDIVTPDGDTATFFYYNRKFRLTAELSNRAIVKIAIAQFLQGAGRGEPAEVDHDTLPYEGALTPVRSNAPRAPLRVRPGKSHARVRPQAQAEPAWADQ</sequence>
<organism evidence="2 3">
    <name type="scientific">Massilia norwichensis</name>
    <dbReference type="NCBI Taxonomy" id="1442366"/>
    <lineage>
        <taxon>Bacteria</taxon>
        <taxon>Pseudomonadati</taxon>
        <taxon>Pseudomonadota</taxon>
        <taxon>Betaproteobacteria</taxon>
        <taxon>Burkholderiales</taxon>
        <taxon>Oxalobacteraceae</taxon>
        <taxon>Telluria group</taxon>
        <taxon>Massilia</taxon>
    </lineage>
</organism>
<evidence type="ECO:0000313" key="3">
    <source>
        <dbReference type="Proteomes" id="UP001205560"/>
    </source>
</evidence>
<dbReference type="EMBL" id="JANUGX010000007">
    <property type="protein sequence ID" value="MCS0589127.1"/>
    <property type="molecule type" value="Genomic_DNA"/>
</dbReference>
<proteinExistence type="predicted"/>
<protein>
    <submittedName>
        <fullName evidence="2">Uncharacterized protein</fullName>
    </submittedName>
</protein>
<name>A0ABT2A4K1_9BURK</name>
<dbReference type="RefSeq" id="WP_258844898.1">
    <property type="nucleotide sequence ID" value="NZ_JANUGX010000007.1"/>
</dbReference>
<gene>
    <name evidence="2" type="ORF">NX782_07905</name>
</gene>
<reference evidence="2 3" key="1">
    <citation type="submission" date="2022-08" db="EMBL/GenBank/DDBJ databases">
        <title>Reclassification of Massilia species as members of the genera Telluria, Duganella, Pseudoduganella, Mokoshia gen. nov. and Zemynaea gen. nov. using orthogonal and non-orthogonal genome-based approaches.</title>
        <authorList>
            <person name="Bowman J.P."/>
        </authorList>
    </citation>
    <scope>NUCLEOTIDE SEQUENCE [LARGE SCALE GENOMIC DNA]</scope>
    <source>
        <strain evidence="2 3">LMG 28164</strain>
    </source>
</reference>
<evidence type="ECO:0000313" key="2">
    <source>
        <dbReference type="EMBL" id="MCS0589127.1"/>
    </source>
</evidence>
<accession>A0ABT2A4K1</accession>
<feature type="region of interest" description="Disordered" evidence="1">
    <location>
        <begin position="90"/>
        <end position="128"/>
    </location>
</feature>
<keyword evidence="3" id="KW-1185">Reference proteome</keyword>
<comment type="caution">
    <text evidence="2">The sequence shown here is derived from an EMBL/GenBank/DDBJ whole genome shotgun (WGS) entry which is preliminary data.</text>
</comment>